<dbReference type="Pfam" id="PF08044">
    <property type="entry name" value="DUF1707"/>
    <property type="match status" value="1"/>
</dbReference>
<protein>
    <submittedName>
        <fullName evidence="2">DUF1707 domain-containing protein</fullName>
    </submittedName>
</protein>
<keyword evidence="3" id="KW-1185">Reference proteome</keyword>
<proteinExistence type="predicted"/>
<evidence type="ECO:0000259" key="1">
    <source>
        <dbReference type="Pfam" id="PF08044"/>
    </source>
</evidence>
<evidence type="ECO:0000313" key="3">
    <source>
        <dbReference type="Proteomes" id="UP001434337"/>
    </source>
</evidence>
<evidence type="ECO:0000313" key="2">
    <source>
        <dbReference type="EMBL" id="WZW99968.1"/>
    </source>
</evidence>
<dbReference type="PANTHER" id="PTHR40763">
    <property type="entry name" value="MEMBRANE PROTEIN-RELATED"/>
    <property type="match status" value="1"/>
</dbReference>
<name>A0ABZ3CB30_9ACTN</name>
<organism evidence="2 3">
    <name type="scientific">Propioniciclava soli</name>
    <dbReference type="NCBI Taxonomy" id="2775081"/>
    <lineage>
        <taxon>Bacteria</taxon>
        <taxon>Bacillati</taxon>
        <taxon>Actinomycetota</taxon>
        <taxon>Actinomycetes</taxon>
        <taxon>Propionibacteriales</taxon>
        <taxon>Propionibacteriaceae</taxon>
        <taxon>Propioniciclava</taxon>
    </lineage>
</organism>
<sequence length="222" mass="24155">MSTPDSGAIRIGHAEREQAVETLREAAADGRLTLEELDGRIEGALAARTRDDLRPLLADLLPPTDVELVVNTAALQARQRAGEPGWAWQDPLVLTARWDDVVRAGPWEVPPFLELHPVASNVKLNFVDARLTSEIVDVVVHGGAGDAILIVPDGWGADVSRVEKGLGTIKSVVDTRPVGREPLLVVRGKGALGTIKVRHPNRFDDWQRQRRLDKGGGIYAKN</sequence>
<dbReference type="RefSeq" id="WP_342373413.1">
    <property type="nucleotide sequence ID" value="NZ_CP115965.1"/>
</dbReference>
<dbReference type="PANTHER" id="PTHR40763:SF5">
    <property type="entry name" value="MEMBRANE PROTEIN"/>
    <property type="match status" value="1"/>
</dbReference>
<reference evidence="2 3" key="1">
    <citation type="journal article" date="2023" name="Environ Microbiome">
        <title>A coral-associated actinobacterium mitigates coral bleaching under heat stress.</title>
        <authorList>
            <person name="Li J."/>
            <person name="Zou Y."/>
            <person name="Li Q."/>
            <person name="Zhang J."/>
            <person name="Bourne D.G."/>
            <person name="Lyu Y."/>
            <person name="Liu C."/>
            <person name="Zhang S."/>
        </authorList>
    </citation>
    <scope>NUCLEOTIDE SEQUENCE [LARGE SCALE GENOMIC DNA]</scope>
    <source>
        <strain evidence="2 3">SCSIO 13291</strain>
    </source>
</reference>
<accession>A0ABZ3CB30</accession>
<dbReference type="EMBL" id="CP115965">
    <property type="protein sequence ID" value="WZW99968.1"/>
    <property type="molecule type" value="Genomic_DNA"/>
</dbReference>
<feature type="domain" description="DUF1707" evidence="1">
    <location>
        <begin position="9"/>
        <end position="60"/>
    </location>
</feature>
<dbReference type="InterPro" id="IPR012551">
    <property type="entry name" value="DUF1707_SHOCT-like"/>
</dbReference>
<gene>
    <name evidence="2" type="ORF">PCC79_07225</name>
</gene>
<dbReference type="Proteomes" id="UP001434337">
    <property type="component" value="Chromosome"/>
</dbReference>